<feature type="transmembrane region" description="Helical" evidence="11">
    <location>
        <begin position="57"/>
        <end position="76"/>
    </location>
</feature>
<dbReference type="GO" id="GO:0016787">
    <property type="term" value="F:hydrolase activity"/>
    <property type="evidence" value="ECO:0007669"/>
    <property type="project" value="UniProtKB-KW"/>
</dbReference>
<keyword evidence="4 11" id="KW-0138">CF(0)</keyword>
<dbReference type="Pfam" id="PF00119">
    <property type="entry name" value="ATP-synt_A"/>
    <property type="match status" value="1"/>
</dbReference>
<keyword evidence="5 11" id="KW-0812">Transmembrane</keyword>
<dbReference type="GO" id="GO:0045259">
    <property type="term" value="C:proton-transporting ATP synthase complex"/>
    <property type="evidence" value="ECO:0007669"/>
    <property type="project" value="UniProtKB-KW"/>
</dbReference>
<gene>
    <name evidence="11 13" type="primary">atpB</name>
    <name evidence="13" type="ORF">D9V41_03360</name>
</gene>
<dbReference type="Gene3D" id="1.20.120.220">
    <property type="entry name" value="ATP synthase, F0 complex, subunit A"/>
    <property type="match status" value="1"/>
</dbReference>
<comment type="subcellular location">
    <subcellularLocation>
        <location evidence="11 12">Cell membrane</location>
        <topology evidence="11 12">Multi-pass membrane protein</topology>
    </subcellularLocation>
    <subcellularLocation>
        <location evidence="1">Membrane</location>
        <topology evidence="1">Multi-pass membrane protein</topology>
    </subcellularLocation>
</comment>
<feature type="transmembrane region" description="Helical" evidence="11">
    <location>
        <begin position="153"/>
        <end position="175"/>
    </location>
</feature>
<sequence>MLLVVLAAVLVFAFTYLAARPAAVVPGRLQFAGEYVYGFVRNGIARESIGSEHFMKFVPYLFALFLFVAVNNYFGLVPFIQYPPMSHFGFPLGLALLTWILYIGVGIGKHGFLGYLKHITIPSGVKGPVLAIIIPLEFLSNILVRPATLSLRLFANMFAGHLLLMLFAFGGEYLLFESTSLINGIAGVLSFVMFGAVTVLELLIMFLQAYVFTLLTATYLGESLADEH</sequence>
<dbReference type="OrthoDB" id="9809130at2"/>
<keyword evidence="7 11" id="KW-1133">Transmembrane helix</keyword>
<protein>
    <recommendedName>
        <fullName evidence="11 12">ATP synthase subunit a</fullName>
    </recommendedName>
    <alternativeName>
        <fullName evidence="11">ATP synthase F0 sector subunit a</fullName>
    </alternativeName>
    <alternativeName>
        <fullName evidence="11">F-ATPase subunit 6</fullName>
    </alternativeName>
</protein>
<keyword evidence="14" id="KW-1185">Reference proteome</keyword>
<keyword evidence="9 11" id="KW-0472">Membrane</keyword>
<comment type="caution">
    <text evidence="13">The sequence shown here is derived from an EMBL/GenBank/DDBJ whole genome shotgun (WGS) entry which is preliminary data.</text>
</comment>
<evidence type="ECO:0000256" key="12">
    <source>
        <dbReference type="RuleBase" id="RU000483"/>
    </source>
</evidence>
<evidence type="ECO:0000256" key="4">
    <source>
        <dbReference type="ARBA" id="ARBA00022547"/>
    </source>
</evidence>
<evidence type="ECO:0000256" key="5">
    <source>
        <dbReference type="ARBA" id="ARBA00022692"/>
    </source>
</evidence>
<feature type="transmembrane region" description="Helical" evidence="11">
    <location>
        <begin position="181"/>
        <end position="207"/>
    </location>
</feature>
<evidence type="ECO:0000256" key="3">
    <source>
        <dbReference type="ARBA" id="ARBA00022448"/>
    </source>
</evidence>
<keyword evidence="8 11" id="KW-0406">Ion transport</keyword>
<reference evidence="13 14" key="1">
    <citation type="submission" date="2018-10" db="EMBL/GenBank/DDBJ databases">
        <title>Aeromicrobium sp. 9W16Y-2 whole genome shotgun sequence.</title>
        <authorList>
            <person name="Li F."/>
        </authorList>
    </citation>
    <scope>NUCLEOTIDE SEQUENCE [LARGE SCALE GENOMIC DNA]</scope>
    <source>
        <strain evidence="13 14">9W16Y-2</strain>
    </source>
</reference>
<evidence type="ECO:0000256" key="7">
    <source>
        <dbReference type="ARBA" id="ARBA00022989"/>
    </source>
</evidence>
<proteinExistence type="inferred from homology"/>
<dbReference type="InterPro" id="IPR000568">
    <property type="entry name" value="ATP_synth_F0_asu"/>
</dbReference>
<dbReference type="CDD" id="cd00310">
    <property type="entry name" value="ATP-synt_Fo_a_6"/>
    <property type="match status" value="1"/>
</dbReference>
<organism evidence="13 14">
    <name type="scientific">Aeromicrobium phragmitis</name>
    <dbReference type="NCBI Taxonomy" id="2478914"/>
    <lineage>
        <taxon>Bacteria</taxon>
        <taxon>Bacillati</taxon>
        <taxon>Actinomycetota</taxon>
        <taxon>Actinomycetes</taxon>
        <taxon>Propionibacteriales</taxon>
        <taxon>Nocardioidaceae</taxon>
        <taxon>Aeromicrobium</taxon>
    </lineage>
</organism>
<comment type="function">
    <text evidence="11 12">Key component of the proton channel; it plays a direct role in the translocation of protons across the membrane.</text>
</comment>
<evidence type="ECO:0000256" key="6">
    <source>
        <dbReference type="ARBA" id="ARBA00022781"/>
    </source>
</evidence>
<evidence type="ECO:0000256" key="9">
    <source>
        <dbReference type="ARBA" id="ARBA00023136"/>
    </source>
</evidence>
<dbReference type="GO" id="GO:0005886">
    <property type="term" value="C:plasma membrane"/>
    <property type="evidence" value="ECO:0007669"/>
    <property type="project" value="UniProtKB-SubCell"/>
</dbReference>
<evidence type="ECO:0000313" key="13">
    <source>
        <dbReference type="EMBL" id="RLV57060.1"/>
    </source>
</evidence>
<dbReference type="Proteomes" id="UP000282515">
    <property type="component" value="Unassembled WGS sequence"/>
</dbReference>
<dbReference type="NCBIfam" id="TIGR01131">
    <property type="entry name" value="ATP_synt_6_or_A"/>
    <property type="match status" value="1"/>
</dbReference>
<evidence type="ECO:0000256" key="2">
    <source>
        <dbReference type="ARBA" id="ARBA00006810"/>
    </source>
</evidence>
<evidence type="ECO:0000256" key="1">
    <source>
        <dbReference type="ARBA" id="ARBA00004141"/>
    </source>
</evidence>
<accession>A0A3L8PP01</accession>
<dbReference type="PROSITE" id="PS00449">
    <property type="entry name" value="ATPASE_A"/>
    <property type="match status" value="1"/>
</dbReference>
<dbReference type="AlphaFoldDB" id="A0A3L8PP01"/>
<feature type="transmembrane region" description="Helical" evidence="11">
    <location>
        <begin position="127"/>
        <end position="144"/>
    </location>
</feature>
<keyword evidence="13" id="KW-0378">Hydrolase</keyword>
<evidence type="ECO:0000313" key="14">
    <source>
        <dbReference type="Proteomes" id="UP000282515"/>
    </source>
</evidence>
<keyword evidence="11" id="KW-1003">Cell membrane</keyword>
<dbReference type="HAMAP" id="MF_01393">
    <property type="entry name" value="ATP_synth_a_bact"/>
    <property type="match status" value="1"/>
</dbReference>
<dbReference type="InterPro" id="IPR035908">
    <property type="entry name" value="F0_ATP_A_sf"/>
</dbReference>
<dbReference type="GO" id="GO:0046933">
    <property type="term" value="F:proton-transporting ATP synthase activity, rotational mechanism"/>
    <property type="evidence" value="ECO:0007669"/>
    <property type="project" value="UniProtKB-UniRule"/>
</dbReference>
<keyword evidence="3 11" id="KW-0813">Transport</keyword>
<comment type="similarity">
    <text evidence="2 11 12">Belongs to the ATPase A chain family.</text>
</comment>
<evidence type="ECO:0000256" key="10">
    <source>
        <dbReference type="ARBA" id="ARBA00023310"/>
    </source>
</evidence>
<dbReference type="InterPro" id="IPR045083">
    <property type="entry name" value="ATP_synth_F0_asu_bact/mt"/>
</dbReference>
<evidence type="ECO:0000256" key="11">
    <source>
        <dbReference type="HAMAP-Rule" id="MF_01393"/>
    </source>
</evidence>
<dbReference type="InterPro" id="IPR023011">
    <property type="entry name" value="ATP_synth_F0_asu_AS"/>
</dbReference>
<dbReference type="EMBL" id="RDBF01000002">
    <property type="protein sequence ID" value="RLV57060.1"/>
    <property type="molecule type" value="Genomic_DNA"/>
</dbReference>
<dbReference type="PANTHER" id="PTHR11410">
    <property type="entry name" value="ATP SYNTHASE SUBUNIT A"/>
    <property type="match status" value="1"/>
</dbReference>
<dbReference type="PANTHER" id="PTHR11410:SF0">
    <property type="entry name" value="ATP SYNTHASE SUBUNIT A"/>
    <property type="match status" value="1"/>
</dbReference>
<evidence type="ECO:0000256" key="8">
    <source>
        <dbReference type="ARBA" id="ARBA00023065"/>
    </source>
</evidence>
<feature type="transmembrane region" description="Helical" evidence="11">
    <location>
        <begin position="88"/>
        <end position="107"/>
    </location>
</feature>
<keyword evidence="6 11" id="KW-0375">Hydrogen ion transport</keyword>
<dbReference type="PRINTS" id="PR00123">
    <property type="entry name" value="ATPASEA"/>
</dbReference>
<name>A0A3L8PP01_9ACTN</name>
<keyword evidence="10 11" id="KW-0066">ATP synthesis</keyword>
<dbReference type="SUPFAM" id="SSF81336">
    <property type="entry name" value="F1F0 ATP synthase subunit A"/>
    <property type="match status" value="1"/>
</dbReference>